<organism evidence="9 10">
    <name type="scientific">Flavimaribacter sediminis</name>
    <dbReference type="NCBI Taxonomy" id="2865987"/>
    <lineage>
        <taxon>Bacteria</taxon>
        <taxon>Pseudomonadati</taxon>
        <taxon>Pseudomonadota</taxon>
        <taxon>Alphaproteobacteria</taxon>
        <taxon>Hyphomicrobiales</taxon>
        <taxon>Rhizobiaceae</taxon>
        <taxon>Flavimaribacter</taxon>
    </lineage>
</organism>
<dbReference type="SUPFAM" id="SSF52540">
    <property type="entry name" value="P-loop containing nucleoside triphosphate hydrolases"/>
    <property type="match status" value="2"/>
</dbReference>
<dbReference type="GO" id="GO:0016887">
    <property type="term" value="F:ATP hydrolysis activity"/>
    <property type="evidence" value="ECO:0007669"/>
    <property type="project" value="InterPro"/>
</dbReference>
<accession>A0AAE3D2J8</accession>
<proteinExistence type="inferred from homology"/>
<dbReference type="InterPro" id="IPR003439">
    <property type="entry name" value="ABC_transporter-like_ATP-bd"/>
</dbReference>
<feature type="domain" description="ABC transporter" evidence="8">
    <location>
        <begin position="5"/>
        <end position="237"/>
    </location>
</feature>
<dbReference type="InterPro" id="IPR050107">
    <property type="entry name" value="ABC_carbohydrate_import_ATPase"/>
</dbReference>
<dbReference type="EMBL" id="JAICBX010000003">
    <property type="protein sequence ID" value="MBW8639187.1"/>
    <property type="molecule type" value="Genomic_DNA"/>
</dbReference>
<dbReference type="PANTHER" id="PTHR43790:SF9">
    <property type="entry name" value="GALACTOFURANOSE TRANSPORTER ATP-BINDING PROTEIN YTFR"/>
    <property type="match status" value="1"/>
</dbReference>
<dbReference type="PANTHER" id="PTHR43790">
    <property type="entry name" value="CARBOHYDRATE TRANSPORT ATP-BINDING PROTEIN MG119-RELATED"/>
    <property type="match status" value="1"/>
</dbReference>
<sequence length="498" mass="54505">MTPILELRKGTKLYRGVAAVKDVDFDLNPGEVHALLGENGAGKSTLTKMLAGVVEPTSGDIFISGEKVALPTPADALKNGIAMVYQETSLVPSLTVAQNLYLMDDKPFHRLRGIYIAGQQFLQSLNFHVDPAALISSLGAGQKQMVEIARAVHHNAKVIIFDEPTATLTPEEKYQFFALVGRLKKRGVSIIFISHALEEALQISDRITVMRDGEHVVTDHTSNFDRELIVQAMVGRSLTEELYGSFQDRQTRQPGRKVLSVQNLSMGDVVRNTSFSVFAGQITGMFGLIGSGRTETAKVVSGVLKRDLFHGGNVQFEARPVRYRVPRPAVKDGIIYVTEDRKSEGFFETMSIAYNIYLGALAGGQADSPIISMKEMRTLAEHWTKALNVKAINADAKVIELSGGNQQKVVVAKALVQKPKLVIFDEPTRGVDVGAIAEIHQLINKLADDGIAVLVISSYLPEVLHLSDRILVCRQGRVVEEFDGSQAKEESIMFAAVH</sequence>
<dbReference type="CDD" id="cd03216">
    <property type="entry name" value="ABC_Carb_Monos_I"/>
    <property type="match status" value="1"/>
</dbReference>
<dbReference type="Proteomes" id="UP001196509">
    <property type="component" value="Unassembled WGS sequence"/>
</dbReference>
<protein>
    <submittedName>
        <fullName evidence="9">Sugar ABC transporter ATP-binding protein</fullName>
    </submittedName>
</protein>
<dbReference type="InterPro" id="IPR017871">
    <property type="entry name" value="ABC_transporter-like_CS"/>
</dbReference>
<dbReference type="GO" id="GO:0005524">
    <property type="term" value="F:ATP binding"/>
    <property type="evidence" value="ECO:0007669"/>
    <property type="project" value="UniProtKB-KW"/>
</dbReference>
<keyword evidence="4" id="KW-0677">Repeat</keyword>
<evidence type="ECO:0000256" key="2">
    <source>
        <dbReference type="ARBA" id="ARBA00022448"/>
    </source>
</evidence>
<keyword evidence="5" id="KW-0547">Nucleotide-binding</keyword>
<evidence type="ECO:0000256" key="5">
    <source>
        <dbReference type="ARBA" id="ARBA00022741"/>
    </source>
</evidence>
<keyword evidence="7" id="KW-0472">Membrane</keyword>
<dbReference type="SMART" id="SM00382">
    <property type="entry name" value="AAA"/>
    <property type="match status" value="2"/>
</dbReference>
<feature type="domain" description="ABC transporter" evidence="8">
    <location>
        <begin position="253"/>
        <end position="495"/>
    </location>
</feature>
<evidence type="ECO:0000256" key="6">
    <source>
        <dbReference type="ARBA" id="ARBA00022840"/>
    </source>
</evidence>
<dbReference type="Gene3D" id="3.40.50.300">
    <property type="entry name" value="P-loop containing nucleotide triphosphate hydrolases"/>
    <property type="match status" value="2"/>
</dbReference>
<dbReference type="PROSITE" id="PS50893">
    <property type="entry name" value="ABC_TRANSPORTER_2"/>
    <property type="match status" value="2"/>
</dbReference>
<evidence type="ECO:0000256" key="1">
    <source>
        <dbReference type="ARBA" id="ARBA00005417"/>
    </source>
</evidence>
<comment type="similarity">
    <text evidence="1">Belongs to the ABC transporter superfamily.</text>
</comment>
<dbReference type="CDD" id="cd03215">
    <property type="entry name" value="ABC_Carb_Monos_II"/>
    <property type="match status" value="1"/>
</dbReference>
<dbReference type="Pfam" id="PF00005">
    <property type="entry name" value="ABC_tran"/>
    <property type="match status" value="2"/>
</dbReference>
<evidence type="ECO:0000256" key="3">
    <source>
        <dbReference type="ARBA" id="ARBA00022597"/>
    </source>
</evidence>
<keyword evidence="6 9" id="KW-0067">ATP-binding</keyword>
<dbReference type="InterPro" id="IPR003593">
    <property type="entry name" value="AAA+_ATPase"/>
</dbReference>
<reference evidence="9" key="1">
    <citation type="submission" date="2021-08" db="EMBL/GenBank/DDBJ databases">
        <title>Hoeflea bacterium WL0058 sp. nov., isolated from the sediment.</title>
        <authorList>
            <person name="Wang L."/>
            <person name="Zhang D."/>
        </authorList>
    </citation>
    <scope>NUCLEOTIDE SEQUENCE</scope>
    <source>
        <strain evidence="9">WL0058</strain>
    </source>
</reference>
<gene>
    <name evidence="9" type="ORF">K1W69_18470</name>
</gene>
<comment type="caution">
    <text evidence="9">The sequence shown here is derived from an EMBL/GenBank/DDBJ whole genome shotgun (WGS) entry which is preliminary data.</text>
</comment>
<dbReference type="PROSITE" id="PS00211">
    <property type="entry name" value="ABC_TRANSPORTER_1"/>
    <property type="match status" value="1"/>
</dbReference>
<dbReference type="AlphaFoldDB" id="A0AAE3D2J8"/>
<name>A0AAE3D2J8_9HYPH</name>
<keyword evidence="10" id="KW-1185">Reference proteome</keyword>
<evidence type="ECO:0000313" key="10">
    <source>
        <dbReference type="Proteomes" id="UP001196509"/>
    </source>
</evidence>
<dbReference type="RefSeq" id="WP_220229890.1">
    <property type="nucleotide sequence ID" value="NZ_JAICBX010000003.1"/>
</dbReference>
<evidence type="ECO:0000313" key="9">
    <source>
        <dbReference type="EMBL" id="MBW8639187.1"/>
    </source>
</evidence>
<evidence type="ECO:0000259" key="8">
    <source>
        <dbReference type="PROSITE" id="PS50893"/>
    </source>
</evidence>
<evidence type="ECO:0000256" key="4">
    <source>
        <dbReference type="ARBA" id="ARBA00022737"/>
    </source>
</evidence>
<keyword evidence="3" id="KW-0762">Sugar transport</keyword>
<dbReference type="InterPro" id="IPR027417">
    <property type="entry name" value="P-loop_NTPase"/>
</dbReference>
<evidence type="ECO:0000256" key="7">
    <source>
        <dbReference type="ARBA" id="ARBA00023136"/>
    </source>
</evidence>
<keyword evidence="2" id="KW-0813">Transport</keyword>